<evidence type="ECO:0000313" key="2">
    <source>
        <dbReference type="Proteomes" id="UP000789702"/>
    </source>
</evidence>
<evidence type="ECO:0000313" key="1">
    <source>
        <dbReference type="EMBL" id="CAG8721306.1"/>
    </source>
</evidence>
<gene>
    <name evidence="1" type="ORF">DHETER_LOCUS12852</name>
</gene>
<sequence>VVNLIFDEEKDEKLEMKNKNEYELSSDNEIIENLFLFKSRMKLSPDAMPVLPWN</sequence>
<dbReference type="Proteomes" id="UP000789702">
    <property type="component" value="Unassembled WGS sequence"/>
</dbReference>
<accession>A0ACA9PT49</accession>
<reference evidence="1" key="1">
    <citation type="submission" date="2021-06" db="EMBL/GenBank/DDBJ databases">
        <authorList>
            <person name="Kallberg Y."/>
            <person name="Tangrot J."/>
            <person name="Rosling A."/>
        </authorList>
    </citation>
    <scope>NUCLEOTIDE SEQUENCE</scope>
    <source>
        <strain evidence="1">IL203A</strain>
    </source>
</reference>
<dbReference type="EMBL" id="CAJVPU010032995">
    <property type="protein sequence ID" value="CAG8721306.1"/>
    <property type="molecule type" value="Genomic_DNA"/>
</dbReference>
<feature type="non-terminal residue" evidence="1">
    <location>
        <position position="1"/>
    </location>
</feature>
<organism evidence="1 2">
    <name type="scientific">Dentiscutata heterogama</name>
    <dbReference type="NCBI Taxonomy" id="1316150"/>
    <lineage>
        <taxon>Eukaryota</taxon>
        <taxon>Fungi</taxon>
        <taxon>Fungi incertae sedis</taxon>
        <taxon>Mucoromycota</taxon>
        <taxon>Glomeromycotina</taxon>
        <taxon>Glomeromycetes</taxon>
        <taxon>Diversisporales</taxon>
        <taxon>Gigasporaceae</taxon>
        <taxon>Dentiscutata</taxon>
    </lineage>
</organism>
<feature type="non-terminal residue" evidence="1">
    <location>
        <position position="54"/>
    </location>
</feature>
<proteinExistence type="predicted"/>
<keyword evidence="2" id="KW-1185">Reference proteome</keyword>
<comment type="caution">
    <text evidence="1">The sequence shown here is derived from an EMBL/GenBank/DDBJ whole genome shotgun (WGS) entry which is preliminary data.</text>
</comment>
<protein>
    <submittedName>
        <fullName evidence="1">5823_t:CDS:1</fullName>
    </submittedName>
</protein>
<name>A0ACA9PT49_9GLOM</name>